<dbReference type="AlphaFoldDB" id="A0A4U1B230"/>
<dbReference type="Proteomes" id="UP000307999">
    <property type="component" value="Unassembled WGS sequence"/>
</dbReference>
<gene>
    <name evidence="1" type="ORF">E8M12_15275</name>
</gene>
<accession>A0A4U1B230</accession>
<proteinExistence type="predicted"/>
<sequence length="68" mass="7874">MLQNISRKIIECPHCGHHLAVTLDTTQGDQNYYESCPTCCNDIHMNMHIDDYSQTILLMIDSDDEQIF</sequence>
<dbReference type="InterPro" id="IPR025990">
    <property type="entry name" value="zinc_ribbon_bacterial"/>
</dbReference>
<dbReference type="OrthoDB" id="9814566at2"/>
<comment type="caution">
    <text evidence="1">The sequence shown here is derived from an EMBL/GenBank/DDBJ whole genome shotgun (WGS) entry which is preliminary data.</text>
</comment>
<dbReference type="PIRSF" id="PIRSF037225">
    <property type="entry name" value="UCP037225"/>
    <property type="match status" value="1"/>
</dbReference>
<keyword evidence="2" id="KW-1185">Reference proteome</keyword>
<protein>
    <submittedName>
        <fullName evidence="1">CPXCG motif-containing cysteine-rich protein</fullName>
    </submittedName>
</protein>
<evidence type="ECO:0000313" key="2">
    <source>
        <dbReference type="Proteomes" id="UP000307999"/>
    </source>
</evidence>
<dbReference type="RefSeq" id="WP_136737132.1">
    <property type="nucleotide sequence ID" value="NZ_SWDB01000039.1"/>
</dbReference>
<dbReference type="Pfam" id="PF14255">
    <property type="entry name" value="Zn_ribbon_21"/>
    <property type="match status" value="1"/>
</dbReference>
<name>A0A4U1B230_9GAMM</name>
<evidence type="ECO:0000313" key="1">
    <source>
        <dbReference type="EMBL" id="TKB43353.1"/>
    </source>
</evidence>
<organism evidence="1 2">
    <name type="scientific">Thalassotalea mangrovi</name>
    <dbReference type="NCBI Taxonomy" id="2572245"/>
    <lineage>
        <taxon>Bacteria</taxon>
        <taxon>Pseudomonadati</taxon>
        <taxon>Pseudomonadota</taxon>
        <taxon>Gammaproteobacteria</taxon>
        <taxon>Alteromonadales</taxon>
        <taxon>Colwelliaceae</taxon>
        <taxon>Thalassotalea</taxon>
    </lineage>
</organism>
<reference evidence="1 2" key="1">
    <citation type="submission" date="2019-04" db="EMBL/GenBank/DDBJ databases">
        <title>Thalassotalea guangxiensis sp. nov., isolated from sediment of the coastal wetland.</title>
        <authorList>
            <person name="Zheng S."/>
            <person name="Zhang D."/>
        </authorList>
    </citation>
    <scope>NUCLEOTIDE SEQUENCE [LARGE SCALE GENOMIC DNA]</scope>
    <source>
        <strain evidence="1 2">ZS-4</strain>
    </source>
</reference>
<dbReference type="InterPro" id="IPR017143">
    <property type="entry name" value="UCP037225"/>
</dbReference>
<dbReference type="EMBL" id="SWDB01000039">
    <property type="protein sequence ID" value="TKB43353.1"/>
    <property type="molecule type" value="Genomic_DNA"/>
</dbReference>